<keyword evidence="3" id="KW-0472">Membrane</keyword>
<dbReference type="PROSITE" id="PS51257">
    <property type="entry name" value="PROKAR_LIPOPROTEIN"/>
    <property type="match status" value="1"/>
</dbReference>
<dbReference type="SUPFAM" id="SSF53850">
    <property type="entry name" value="Periplasmic binding protein-like II"/>
    <property type="match status" value="1"/>
</dbReference>
<evidence type="ECO:0000256" key="1">
    <source>
        <dbReference type="ARBA" id="ARBA00022475"/>
    </source>
</evidence>
<evidence type="ECO:0000256" key="6">
    <source>
        <dbReference type="SAM" id="MobiDB-lite"/>
    </source>
</evidence>
<dbReference type="Pfam" id="PF13416">
    <property type="entry name" value="SBP_bac_8"/>
    <property type="match status" value="1"/>
</dbReference>
<protein>
    <submittedName>
        <fullName evidence="8">ABC transporter substrate-binding protein</fullName>
    </submittedName>
</protein>
<dbReference type="PANTHER" id="PTHR43649">
    <property type="entry name" value="ARABINOSE-BINDING PROTEIN-RELATED"/>
    <property type="match status" value="1"/>
</dbReference>
<keyword evidence="1" id="KW-1003">Cell membrane</keyword>
<evidence type="ECO:0000256" key="5">
    <source>
        <dbReference type="ARBA" id="ARBA00023288"/>
    </source>
</evidence>
<evidence type="ECO:0000313" key="8">
    <source>
        <dbReference type="EMBL" id="RKD31320.1"/>
    </source>
</evidence>
<dbReference type="PANTHER" id="PTHR43649:SF33">
    <property type="entry name" value="POLYGALACTURONAN_RHAMNOGALACTURONAN-BINDING PROTEIN YTCQ"/>
    <property type="match status" value="1"/>
</dbReference>
<comment type="caution">
    <text evidence="8">The sequence shown here is derived from an EMBL/GenBank/DDBJ whole genome shotgun (WGS) entry which is preliminary data.</text>
</comment>
<keyword evidence="5" id="KW-0449">Lipoprotein</keyword>
<dbReference type="InterPro" id="IPR006059">
    <property type="entry name" value="SBP"/>
</dbReference>
<dbReference type="EMBL" id="MCIA01000022">
    <property type="protein sequence ID" value="RKD31320.1"/>
    <property type="molecule type" value="Genomic_DNA"/>
</dbReference>
<feature type="compositionally biased region" description="Polar residues" evidence="6">
    <location>
        <begin position="28"/>
        <end position="44"/>
    </location>
</feature>
<reference evidence="8 9" key="1">
    <citation type="submission" date="2016-08" db="EMBL/GenBank/DDBJ databases">
        <title>A new outlook on sporulation: Clostridium algidixylanolyticum.</title>
        <authorList>
            <person name="Poppleton D.I."/>
            <person name="Gribaldo S."/>
        </authorList>
    </citation>
    <scope>NUCLEOTIDE SEQUENCE [LARGE SCALE GENOMIC DNA]</scope>
    <source>
        <strain evidence="8 9">SPL73</strain>
    </source>
</reference>
<feature type="chain" id="PRO_5038368768" evidence="7">
    <location>
        <begin position="22"/>
        <end position="529"/>
    </location>
</feature>
<evidence type="ECO:0000256" key="2">
    <source>
        <dbReference type="ARBA" id="ARBA00022729"/>
    </source>
</evidence>
<keyword evidence="9" id="KW-1185">Reference proteome</keyword>
<dbReference type="InterPro" id="IPR050490">
    <property type="entry name" value="Bact_solute-bd_prot1"/>
</dbReference>
<evidence type="ECO:0000256" key="3">
    <source>
        <dbReference type="ARBA" id="ARBA00023136"/>
    </source>
</evidence>
<dbReference type="Proteomes" id="UP000284277">
    <property type="component" value="Unassembled WGS sequence"/>
</dbReference>
<evidence type="ECO:0000313" key="9">
    <source>
        <dbReference type="Proteomes" id="UP000284277"/>
    </source>
</evidence>
<evidence type="ECO:0000256" key="4">
    <source>
        <dbReference type="ARBA" id="ARBA00023139"/>
    </source>
</evidence>
<feature type="signal peptide" evidence="7">
    <location>
        <begin position="1"/>
        <end position="21"/>
    </location>
</feature>
<organism evidence="8 9">
    <name type="scientific">Lacrimispora algidixylanolytica</name>
    <dbReference type="NCBI Taxonomy" id="94868"/>
    <lineage>
        <taxon>Bacteria</taxon>
        <taxon>Bacillati</taxon>
        <taxon>Bacillota</taxon>
        <taxon>Clostridia</taxon>
        <taxon>Lachnospirales</taxon>
        <taxon>Lachnospiraceae</taxon>
        <taxon>Lacrimispora</taxon>
    </lineage>
</organism>
<accession>A0A419T168</accession>
<name>A0A419T168_9FIRM</name>
<feature type="region of interest" description="Disordered" evidence="6">
    <location>
        <begin position="28"/>
        <end position="48"/>
    </location>
</feature>
<dbReference type="AlphaFoldDB" id="A0A419T168"/>
<proteinExistence type="predicted"/>
<gene>
    <name evidence="8" type="ORF">BET01_20845</name>
</gene>
<keyword evidence="4" id="KW-0564">Palmitate</keyword>
<keyword evidence="2 7" id="KW-0732">Signal</keyword>
<evidence type="ECO:0000256" key="7">
    <source>
        <dbReference type="SAM" id="SignalP"/>
    </source>
</evidence>
<dbReference type="Gene3D" id="3.40.190.10">
    <property type="entry name" value="Periplasmic binding protein-like II"/>
    <property type="match status" value="2"/>
</dbReference>
<sequence length="529" mass="58533">MKKVWKKAMAVTLAGSMVLLAGCGSKTTGQSQGTASGQTTSGESQAGAEGGMATISVMAPQFYGTELKNDHSDEVIKKYEEYTNTKVEWRREANDTYKEKLGLVLMDKDNMPMIVTGSGDLTANVVDAAKRGAFWDLSEFLKDTESYPNLSKADANVLKSVTVDGKVIALYRAREIGRYGFSYRTDWAEKVGITEQPKTPEDVYNMLYKFTFEDPDGNGKDDTYGLEMTKYVGPVDIMQTWFGTGNKWVEENGKLVPVHQTKEYREALKWIKKIYDDGLIRKDWATVDSGTFGDACKKGEAGAFVDVMDGAKRIWNYYIQNDIKSVVDPTKTATMTLVGPVNDKTLATSGFNGFYLMTKAGAKTEDDVKKCLHFLDKMCDDEMMVLADYGLEGITYDKNDAGKIVMRNTLEVQQTPSVGLNSVIAYIPNLNPTNPTLEKQESTIAQEEAIARNKKVAIYNPALGYLANSGVNAEVGTDIEQIIDDARTQYICGQIDDAGFDAAAKQWLDRGGDRLVKEINELYQQDTAK</sequence>